<reference evidence="2 4" key="1">
    <citation type="journal article" date="2020" name="Stud. Mycol.">
        <title>101 Dothideomycetes genomes: a test case for predicting lifestyles and emergence of pathogens.</title>
        <authorList>
            <person name="Haridas S."/>
            <person name="Albert R."/>
            <person name="Binder M."/>
            <person name="Bloem J."/>
            <person name="Labutti K."/>
            <person name="Salamov A."/>
            <person name="Andreopoulos B."/>
            <person name="Baker S."/>
            <person name="Barry K."/>
            <person name="Bills G."/>
            <person name="Bluhm B."/>
            <person name="Cannon C."/>
            <person name="Castanera R."/>
            <person name="Culley D."/>
            <person name="Daum C."/>
            <person name="Ezra D."/>
            <person name="Gonzalez J."/>
            <person name="Henrissat B."/>
            <person name="Kuo A."/>
            <person name="Liang C."/>
            <person name="Lipzen A."/>
            <person name="Lutzoni F."/>
            <person name="Magnuson J."/>
            <person name="Mondo S."/>
            <person name="Nolan M."/>
            <person name="Ohm R."/>
            <person name="Pangilinan J."/>
            <person name="Park H.-J."/>
            <person name="Ramirez L."/>
            <person name="Alfaro M."/>
            <person name="Sun H."/>
            <person name="Tritt A."/>
            <person name="Yoshinaga Y."/>
            <person name="Zwiers L.-H."/>
            <person name="Turgeon B."/>
            <person name="Goodwin S."/>
            <person name="Spatafora J."/>
            <person name="Crous P."/>
            <person name="Grigoriev I."/>
        </authorList>
    </citation>
    <scope>NUCLEOTIDE SEQUENCE</scope>
    <source>
        <strain evidence="2 4">CBS 304.34</strain>
    </source>
</reference>
<dbReference type="Proteomes" id="UP000504636">
    <property type="component" value="Unplaced"/>
</dbReference>
<protein>
    <recommendedName>
        <fullName evidence="5">Secreted protein</fullName>
    </recommendedName>
</protein>
<dbReference type="AlphaFoldDB" id="A0A6A6YSA4"/>
<name>A0A6A6YSA4_9PEZI</name>
<keyword evidence="3" id="KW-1185">Reference proteome</keyword>
<gene>
    <name evidence="2 4" type="ORF">BDZ99DRAFT_461684</name>
</gene>
<accession>A0A6A6YSA4</accession>
<evidence type="ECO:0000313" key="2">
    <source>
        <dbReference type="EMBL" id="KAF2811680.1"/>
    </source>
</evidence>
<evidence type="ECO:0000313" key="3">
    <source>
        <dbReference type="Proteomes" id="UP000504636"/>
    </source>
</evidence>
<organism evidence="2">
    <name type="scientific">Mytilinidion resinicola</name>
    <dbReference type="NCBI Taxonomy" id="574789"/>
    <lineage>
        <taxon>Eukaryota</taxon>
        <taxon>Fungi</taxon>
        <taxon>Dikarya</taxon>
        <taxon>Ascomycota</taxon>
        <taxon>Pezizomycotina</taxon>
        <taxon>Dothideomycetes</taxon>
        <taxon>Pleosporomycetidae</taxon>
        <taxon>Mytilinidiales</taxon>
        <taxon>Mytilinidiaceae</taxon>
        <taxon>Mytilinidion</taxon>
    </lineage>
</organism>
<evidence type="ECO:0000313" key="4">
    <source>
        <dbReference type="RefSeq" id="XP_033578644.1"/>
    </source>
</evidence>
<feature type="chain" id="PRO_5044629312" description="Secreted protein" evidence="1">
    <location>
        <begin position="18"/>
        <end position="215"/>
    </location>
</feature>
<dbReference type="RefSeq" id="XP_033578644.1">
    <property type="nucleotide sequence ID" value="XM_033719676.1"/>
</dbReference>
<dbReference type="EMBL" id="MU003698">
    <property type="protein sequence ID" value="KAF2811680.1"/>
    <property type="molecule type" value="Genomic_DNA"/>
</dbReference>
<dbReference type="GeneID" id="54460569"/>
<evidence type="ECO:0008006" key="5">
    <source>
        <dbReference type="Google" id="ProtNLM"/>
    </source>
</evidence>
<reference evidence="4" key="2">
    <citation type="submission" date="2020-04" db="EMBL/GenBank/DDBJ databases">
        <authorList>
            <consortium name="NCBI Genome Project"/>
        </authorList>
    </citation>
    <scope>NUCLEOTIDE SEQUENCE</scope>
    <source>
        <strain evidence="4">CBS 304.34</strain>
    </source>
</reference>
<evidence type="ECO:0000256" key="1">
    <source>
        <dbReference type="SAM" id="SignalP"/>
    </source>
</evidence>
<sequence length="215" mass="22185">MTDFAAVVALLALGAVARHVAVATARVAGRLSLSSAVATGSTAISSSAVSAWGSAVATAAILSARTGDVTDFTALVAFLTGASRSSSEASRGRFGRAVTRDVAGLAASVAGFLGLRLGTLAAQVALLATVVTSGVSLGRAVARLVGSVTALTPLVLPTTMCNCNKASARYNKQARVSKSPWNLEAFDMPCIQQRFSKWHFLQAADWETSSRRNRR</sequence>
<feature type="signal peptide" evidence="1">
    <location>
        <begin position="1"/>
        <end position="17"/>
    </location>
</feature>
<reference evidence="4" key="3">
    <citation type="submission" date="2025-04" db="UniProtKB">
        <authorList>
            <consortium name="RefSeq"/>
        </authorList>
    </citation>
    <scope>IDENTIFICATION</scope>
    <source>
        <strain evidence="4">CBS 304.34</strain>
    </source>
</reference>
<keyword evidence="1" id="KW-0732">Signal</keyword>
<proteinExistence type="predicted"/>